<dbReference type="STRING" id="1555112.LIP_1235"/>
<evidence type="ECO:0000313" key="2">
    <source>
        <dbReference type="Proteomes" id="UP000065807"/>
    </source>
</evidence>
<dbReference type="KEGG" id="lpil:LIP_1235"/>
<sequence length="79" mass="8743">MRFTVKGTTYVDSEHRSGRKGGLKGRIRLVTGNQELVLNLSSLRAAERLIDHLWSAAYGPEEDPATLSDEALSQQSLPF</sequence>
<reference evidence="2" key="1">
    <citation type="submission" date="2015-07" db="EMBL/GenBank/DDBJ databases">
        <title>Complete genome sequence and phylogenetic analysis of Limnochorda pilosa.</title>
        <authorList>
            <person name="Watanabe M."/>
            <person name="Kojima H."/>
            <person name="Fukui M."/>
        </authorList>
    </citation>
    <scope>NUCLEOTIDE SEQUENCE [LARGE SCALE GENOMIC DNA]</scope>
    <source>
        <strain evidence="2">HC45</strain>
    </source>
</reference>
<proteinExistence type="predicted"/>
<dbReference type="AlphaFoldDB" id="A0A0K2SJ79"/>
<gene>
    <name evidence="1" type="ORF">LIP_1235</name>
</gene>
<protein>
    <submittedName>
        <fullName evidence="1">Uncharacterized protein</fullName>
    </submittedName>
</protein>
<accession>A0A0K2SJ79</accession>
<dbReference type="RefSeq" id="WP_068135489.1">
    <property type="nucleotide sequence ID" value="NZ_AP014924.1"/>
</dbReference>
<name>A0A0K2SJ79_LIMPI</name>
<reference evidence="2" key="2">
    <citation type="journal article" date="2016" name="Int. J. Syst. Evol. Microbiol.">
        <title>Complete genome sequence and cell structure of Limnochorda pilosa, a Gram-negative spore-former within the phylum Firmicutes.</title>
        <authorList>
            <person name="Watanabe M."/>
            <person name="Kojima H."/>
            <person name="Fukui M."/>
        </authorList>
    </citation>
    <scope>NUCLEOTIDE SEQUENCE [LARGE SCALE GENOMIC DNA]</scope>
    <source>
        <strain evidence="2">HC45</strain>
    </source>
</reference>
<dbReference type="Proteomes" id="UP000065807">
    <property type="component" value="Chromosome"/>
</dbReference>
<dbReference type="EMBL" id="AP014924">
    <property type="protein sequence ID" value="BAS27092.1"/>
    <property type="molecule type" value="Genomic_DNA"/>
</dbReference>
<keyword evidence="2" id="KW-1185">Reference proteome</keyword>
<evidence type="ECO:0000313" key="1">
    <source>
        <dbReference type="EMBL" id="BAS27092.1"/>
    </source>
</evidence>
<organism evidence="1 2">
    <name type="scientific">Limnochorda pilosa</name>
    <dbReference type="NCBI Taxonomy" id="1555112"/>
    <lineage>
        <taxon>Bacteria</taxon>
        <taxon>Bacillati</taxon>
        <taxon>Bacillota</taxon>
        <taxon>Limnochordia</taxon>
        <taxon>Limnochordales</taxon>
        <taxon>Limnochordaceae</taxon>
        <taxon>Limnochorda</taxon>
    </lineage>
</organism>